<dbReference type="Gene3D" id="3.90.1720.10">
    <property type="entry name" value="endopeptidase domain like (from Nostoc punctiforme)"/>
    <property type="match status" value="1"/>
</dbReference>
<evidence type="ECO:0000256" key="5">
    <source>
        <dbReference type="ARBA" id="ARBA00022807"/>
    </source>
</evidence>
<dbReference type="RefSeq" id="WP_117929199.1">
    <property type="nucleotide sequence ID" value="NZ_QRYT01000084.1"/>
</dbReference>
<dbReference type="InterPro" id="IPR052062">
    <property type="entry name" value="Murein_DD/LD_carboxypeptidase"/>
</dbReference>
<keyword evidence="3" id="KW-0732">Signal</keyword>
<proteinExistence type="inferred from homology"/>
<dbReference type="Proteomes" id="UP000285379">
    <property type="component" value="Unassembled WGS sequence"/>
</dbReference>
<dbReference type="AlphaFoldDB" id="A0A412VDE2"/>
<evidence type="ECO:0000256" key="1">
    <source>
        <dbReference type="ARBA" id="ARBA00007074"/>
    </source>
</evidence>
<dbReference type="GO" id="GO:0008234">
    <property type="term" value="F:cysteine-type peptidase activity"/>
    <property type="evidence" value="ECO:0007669"/>
    <property type="project" value="UniProtKB-KW"/>
</dbReference>
<keyword evidence="2" id="KW-0645">Protease</keyword>
<evidence type="ECO:0000313" key="8">
    <source>
        <dbReference type="Proteomes" id="UP000285379"/>
    </source>
</evidence>
<organism evidence="7 8">
    <name type="scientific">Phocaeicola vulgatus</name>
    <name type="common">Bacteroides vulgatus</name>
    <dbReference type="NCBI Taxonomy" id="821"/>
    <lineage>
        <taxon>Bacteria</taxon>
        <taxon>Pseudomonadati</taxon>
        <taxon>Bacteroidota</taxon>
        <taxon>Bacteroidia</taxon>
        <taxon>Bacteroidales</taxon>
        <taxon>Bacteroidaceae</taxon>
        <taxon>Phocaeicola</taxon>
    </lineage>
</organism>
<reference evidence="7 8" key="1">
    <citation type="submission" date="2018-08" db="EMBL/GenBank/DDBJ databases">
        <title>A genome reference for cultivated species of the human gut microbiota.</title>
        <authorList>
            <person name="Zou Y."/>
            <person name="Xue W."/>
            <person name="Luo G."/>
        </authorList>
    </citation>
    <scope>NUCLEOTIDE SEQUENCE [LARGE SCALE GENOMIC DNA]</scope>
    <source>
        <strain evidence="7 8">AF14-8</strain>
    </source>
</reference>
<dbReference type="PROSITE" id="PS51935">
    <property type="entry name" value="NLPC_P60"/>
    <property type="match status" value="1"/>
</dbReference>
<keyword evidence="5" id="KW-0788">Thiol protease</keyword>
<gene>
    <name evidence="7" type="ORF">DWW27_21530</name>
</gene>
<feature type="domain" description="NlpC/P60" evidence="6">
    <location>
        <begin position="104"/>
        <end position="234"/>
    </location>
</feature>
<comment type="caution">
    <text evidence="7">The sequence shown here is derived from an EMBL/GenBank/DDBJ whole genome shotgun (WGS) entry which is preliminary data.</text>
</comment>
<dbReference type="GO" id="GO:0006508">
    <property type="term" value="P:proteolysis"/>
    <property type="evidence" value="ECO:0007669"/>
    <property type="project" value="UniProtKB-KW"/>
</dbReference>
<protein>
    <recommendedName>
        <fullName evidence="6">NlpC/P60 domain-containing protein</fullName>
    </recommendedName>
</protein>
<evidence type="ECO:0000256" key="3">
    <source>
        <dbReference type="ARBA" id="ARBA00022729"/>
    </source>
</evidence>
<name>A0A412VDE2_PHOVU</name>
<dbReference type="Pfam" id="PF00877">
    <property type="entry name" value="NLPC_P60"/>
    <property type="match status" value="1"/>
</dbReference>
<dbReference type="SUPFAM" id="SSF54001">
    <property type="entry name" value="Cysteine proteinases"/>
    <property type="match status" value="1"/>
</dbReference>
<sequence length="239" mass="27268">MSNRKDICISIEYFQYLESINAMYEGYVKGLGYAYVEYVNLNTPGFFHSDTISINYNIFCCNPIPLQRVDTSKEAISRSLKFFFVLDARKQIDDKQGSVVSNEVLSNDNYYKNAQKYINKGIPYKFGGMDSTGMDCSGFVSVALNLPSKSRWTTGSKVKPAADLEEIEIKTSSYEEFIQCLQEGDILLWEEKGHVAFYAGNKSLIHASRSRGIAKTNDLVLWWLPNKGYPNKVYRQIKK</sequence>
<accession>A0A412VDE2</accession>
<evidence type="ECO:0000259" key="6">
    <source>
        <dbReference type="PROSITE" id="PS51935"/>
    </source>
</evidence>
<keyword evidence="4" id="KW-0378">Hydrolase</keyword>
<dbReference type="PANTHER" id="PTHR47360:SF1">
    <property type="entry name" value="ENDOPEPTIDASE NLPC-RELATED"/>
    <property type="match status" value="1"/>
</dbReference>
<evidence type="ECO:0000256" key="2">
    <source>
        <dbReference type="ARBA" id="ARBA00022670"/>
    </source>
</evidence>
<comment type="similarity">
    <text evidence="1">Belongs to the peptidase C40 family.</text>
</comment>
<evidence type="ECO:0000256" key="4">
    <source>
        <dbReference type="ARBA" id="ARBA00022801"/>
    </source>
</evidence>
<dbReference type="PANTHER" id="PTHR47360">
    <property type="entry name" value="MUREIN DD-ENDOPEPTIDASE MEPS/MUREIN LD-CARBOXYPEPTIDASE"/>
    <property type="match status" value="1"/>
</dbReference>
<dbReference type="InterPro" id="IPR000064">
    <property type="entry name" value="NLP_P60_dom"/>
</dbReference>
<dbReference type="InterPro" id="IPR038765">
    <property type="entry name" value="Papain-like_cys_pep_sf"/>
</dbReference>
<evidence type="ECO:0000313" key="7">
    <source>
        <dbReference type="EMBL" id="RGV03322.1"/>
    </source>
</evidence>
<dbReference type="EMBL" id="QRYT01000084">
    <property type="protein sequence ID" value="RGV03322.1"/>
    <property type="molecule type" value="Genomic_DNA"/>
</dbReference>